<name>A0A0F9BGE5_9ZZZZ</name>
<accession>A0A0F9BGE5</accession>
<dbReference type="EMBL" id="LAZR01037949">
    <property type="protein sequence ID" value="KKL20825.1"/>
    <property type="molecule type" value="Genomic_DNA"/>
</dbReference>
<evidence type="ECO:0000313" key="1">
    <source>
        <dbReference type="EMBL" id="KKL20825.1"/>
    </source>
</evidence>
<protein>
    <submittedName>
        <fullName evidence="1">Uncharacterized protein</fullName>
    </submittedName>
</protein>
<reference evidence="1" key="1">
    <citation type="journal article" date="2015" name="Nature">
        <title>Complex archaea that bridge the gap between prokaryotes and eukaryotes.</title>
        <authorList>
            <person name="Spang A."/>
            <person name="Saw J.H."/>
            <person name="Jorgensen S.L."/>
            <person name="Zaremba-Niedzwiedzka K."/>
            <person name="Martijn J."/>
            <person name="Lind A.E."/>
            <person name="van Eijk R."/>
            <person name="Schleper C."/>
            <person name="Guy L."/>
            <person name="Ettema T.J."/>
        </authorList>
    </citation>
    <scope>NUCLEOTIDE SEQUENCE</scope>
</reference>
<comment type="caution">
    <text evidence="1">The sequence shown here is derived from an EMBL/GenBank/DDBJ whole genome shotgun (WGS) entry which is preliminary data.</text>
</comment>
<gene>
    <name evidence="1" type="ORF">LCGC14_2451590</name>
</gene>
<sequence length="234" mass="28048">MNELRQDIRLLAGCFILMSFGGLSLLAQSDSANMIEYTPEFKFREGIFLNHEQVRTNKPVPKSRIITPVDFDDRDFYLKVLENKKLLFYDHIGMKEEVKSDQVWGFSRNGTLYVGLDEKYHRITIVGSICHFVATITTYDTRYNDPYYYNPNDYYYRYGGYPQNTQSSEMRQYILDFYDGKIYEYEVAGLEVLFMRDPELHDEYTALKKKKKRQQKFVYLRKFNQRNPLYIPKY</sequence>
<proteinExistence type="predicted"/>
<dbReference type="AlphaFoldDB" id="A0A0F9BGE5"/>
<organism evidence="1">
    <name type="scientific">marine sediment metagenome</name>
    <dbReference type="NCBI Taxonomy" id="412755"/>
    <lineage>
        <taxon>unclassified sequences</taxon>
        <taxon>metagenomes</taxon>
        <taxon>ecological metagenomes</taxon>
    </lineage>
</organism>